<sequence length="237" mass="25578">MVTPLIRVTSVAVSATAVKSQQTRLKRMASDGNHLRLVGAVGGIGSGLTKVAVGHGLVYNALHLERIVALLTACCKPFGMNVCSVQGCDTPAVGWAAIDSLLLGSLHNYRLFLVRHGMTEPVPGKDIERLTLTFAVKLQLQMQRSAAERQFKGPIDCARQIVRVHGVPGLWTGFTGSLACRSNFLWMFLSFEALMRGFATLQGTPYEISTPVANFLSGGLASFAFWMMAIPADNVKK</sequence>
<evidence type="ECO:0000256" key="2">
    <source>
        <dbReference type="ARBA" id="ARBA00006375"/>
    </source>
</evidence>
<keyword evidence="5" id="KW-0677">Repeat</keyword>
<evidence type="ECO:0000256" key="5">
    <source>
        <dbReference type="ARBA" id="ARBA00022737"/>
    </source>
</evidence>
<evidence type="ECO:0000313" key="12">
    <source>
        <dbReference type="Proteomes" id="UP000092993"/>
    </source>
</evidence>
<evidence type="ECO:0000256" key="6">
    <source>
        <dbReference type="ARBA" id="ARBA00022989"/>
    </source>
</evidence>
<feature type="repeat" description="Solcar" evidence="9">
    <location>
        <begin position="115"/>
        <end position="198"/>
    </location>
</feature>
<comment type="caution">
    <text evidence="11">The sequence shown here is derived from an EMBL/GenBank/DDBJ whole genome shotgun (WGS) entry which is preliminary data.</text>
</comment>
<evidence type="ECO:0000313" key="11">
    <source>
        <dbReference type="EMBL" id="OBZ78604.1"/>
    </source>
</evidence>
<keyword evidence="4 9" id="KW-0812">Transmembrane</keyword>
<dbReference type="PANTHER" id="PTHR45624">
    <property type="entry name" value="MITOCHONDRIAL BASIC AMINO ACIDS TRANSPORTER-RELATED"/>
    <property type="match status" value="1"/>
</dbReference>
<evidence type="ECO:0000256" key="7">
    <source>
        <dbReference type="ARBA" id="ARBA00023128"/>
    </source>
</evidence>
<evidence type="ECO:0000256" key="3">
    <source>
        <dbReference type="ARBA" id="ARBA00022448"/>
    </source>
</evidence>
<dbReference type="EMBL" id="LUGG01000001">
    <property type="protein sequence ID" value="OBZ78604.1"/>
    <property type="molecule type" value="Genomic_DNA"/>
</dbReference>
<dbReference type="OrthoDB" id="193856at2759"/>
<dbReference type="GO" id="GO:1990575">
    <property type="term" value="P:mitochondrial L-ornithine transmembrane transport"/>
    <property type="evidence" value="ECO:0007669"/>
    <property type="project" value="TreeGrafter"/>
</dbReference>
<keyword evidence="8 9" id="KW-0472">Membrane</keyword>
<dbReference type="InterPro" id="IPR050567">
    <property type="entry name" value="Mitochondrial_Carrier"/>
</dbReference>
<reference evidence="11 12" key="1">
    <citation type="submission" date="2016-03" db="EMBL/GenBank/DDBJ databases">
        <title>Whole genome sequencing of Grifola frondosa 9006-11.</title>
        <authorList>
            <person name="Min B."/>
            <person name="Park H."/>
            <person name="Kim J.-G."/>
            <person name="Cho H."/>
            <person name="Oh Y.-L."/>
            <person name="Kong W.-S."/>
            <person name="Choi I.-G."/>
        </authorList>
    </citation>
    <scope>NUCLEOTIDE SEQUENCE [LARGE SCALE GENOMIC DNA]</scope>
    <source>
        <strain evidence="11 12">9006-11</strain>
    </source>
</reference>
<dbReference type="Pfam" id="PF00153">
    <property type="entry name" value="Mito_carr"/>
    <property type="match status" value="1"/>
</dbReference>
<dbReference type="SUPFAM" id="SSF103506">
    <property type="entry name" value="Mitochondrial carrier"/>
    <property type="match status" value="1"/>
</dbReference>
<evidence type="ECO:0000256" key="1">
    <source>
        <dbReference type="ARBA" id="ARBA00004225"/>
    </source>
</evidence>
<dbReference type="Gene3D" id="1.50.40.10">
    <property type="entry name" value="Mitochondrial carrier domain"/>
    <property type="match status" value="1"/>
</dbReference>
<organism evidence="11 12">
    <name type="scientific">Grifola frondosa</name>
    <name type="common">Maitake</name>
    <name type="synonym">Polyporus frondosus</name>
    <dbReference type="NCBI Taxonomy" id="5627"/>
    <lineage>
        <taxon>Eukaryota</taxon>
        <taxon>Fungi</taxon>
        <taxon>Dikarya</taxon>
        <taxon>Basidiomycota</taxon>
        <taxon>Agaricomycotina</taxon>
        <taxon>Agaricomycetes</taxon>
        <taxon>Polyporales</taxon>
        <taxon>Grifolaceae</taxon>
        <taxon>Grifola</taxon>
    </lineage>
</organism>
<keyword evidence="7" id="KW-0496">Mitochondrion</keyword>
<dbReference type="PANTHER" id="PTHR45624:SF57">
    <property type="entry name" value="MITOCHONDRIAL SUBSTRATE CARRIER FAMILY PROTEIN L"/>
    <property type="match status" value="1"/>
</dbReference>
<keyword evidence="3 10" id="KW-0813">Transport</keyword>
<accession>A0A1C7MUD3</accession>
<evidence type="ECO:0000256" key="8">
    <source>
        <dbReference type="ARBA" id="ARBA00023136"/>
    </source>
</evidence>
<keyword evidence="6" id="KW-1133">Transmembrane helix</keyword>
<gene>
    <name evidence="11" type="primary">mcfS</name>
    <name evidence="11" type="ORF">A0H81_01000</name>
</gene>
<name>A0A1C7MUD3_GRIFR</name>
<comment type="similarity">
    <text evidence="2 10">Belongs to the mitochondrial carrier (TC 2.A.29) family.</text>
</comment>
<evidence type="ECO:0000256" key="9">
    <source>
        <dbReference type="PROSITE-ProRule" id="PRU00282"/>
    </source>
</evidence>
<dbReference type="InterPro" id="IPR023395">
    <property type="entry name" value="MCP_dom_sf"/>
</dbReference>
<dbReference type="InterPro" id="IPR018108">
    <property type="entry name" value="MCP_transmembrane"/>
</dbReference>
<comment type="subcellular location">
    <subcellularLocation>
        <location evidence="1">Mitochondrion membrane</location>
        <topology evidence="1">Multi-pass membrane protein</topology>
    </subcellularLocation>
</comment>
<dbReference type="GO" id="GO:0000064">
    <property type="term" value="F:L-ornithine transmembrane transporter activity"/>
    <property type="evidence" value="ECO:0007669"/>
    <property type="project" value="TreeGrafter"/>
</dbReference>
<dbReference type="AlphaFoldDB" id="A0A1C7MUD3"/>
<evidence type="ECO:0000256" key="10">
    <source>
        <dbReference type="RuleBase" id="RU000488"/>
    </source>
</evidence>
<dbReference type="Proteomes" id="UP000092993">
    <property type="component" value="Unassembled WGS sequence"/>
</dbReference>
<dbReference type="GO" id="GO:0031966">
    <property type="term" value="C:mitochondrial membrane"/>
    <property type="evidence" value="ECO:0007669"/>
    <property type="project" value="UniProtKB-SubCell"/>
</dbReference>
<protein>
    <submittedName>
        <fullName evidence="11">Mitochondrial substrate carrier family protein S</fullName>
    </submittedName>
</protein>
<keyword evidence="12" id="KW-1185">Reference proteome</keyword>
<proteinExistence type="inferred from homology"/>
<dbReference type="PROSITE" id="PS50920">
    <property type="entry name" value="SOLCAR"/>
    <property type="match status" value="1"/>
</dbReference>
<evidence type="ECO:0000256" key="4">
    <source>
        <dbReference type="ARBA" id="ARBA00022692"/>
    </source>
</evidence>